<gene>
    <name evidence="2" type="ORF">GRF29_185g1428573</name>
</gene>
<dbReference type="InterPro" id="IPR040503">
    <property type="entry name" value="TRHO_N"/>
</dbReference>
<dbReference type="Pfam" id="PF17773">
    <property type="entry name" value="UPF0176_N"/>
    <property type="match status" value="1"/>
</dbReference>
<reference evidence="2 3" key="1">
    <citation type="submission" date="2021-02" db="EMBL/GenBank/DDBJ databases">
        <title>Genome assembly of Pseudopithomyces chartarum.</title>
        <authorList>
            <person name="Jauregui R."/>
            <person name="Singh J."/>
            <person name="Voisey C."/>
        </authorList>
    </citation>
    <scope>NUCLEOTIDE SEQUENCE [LARGE SCALE GENOMIC DNA]</scope>
    <source>
        <strain evidence="2 3">AGR01</strain>
    </source>
</reference>
<dbReference type="Gene3D" id="3.30.70.100">
    <property type="match status" value="1"/>
</dbReference>
<name>A0AAN6LNQ5_9PLEO</name>
<dbReference type="EMBL" id="WVTA01000016">
    <property type="protein sequence ID" value="KAK3201603.1"/>
    <property type="molecule type" value="Genomic_DNA"/>
</dbReference>
<evidence type="ECO:0000313" key="3">
    <source>
        <dbReference type="Proteomes" id="UP001280581"/>
    </source>
</evidence>
<sequence>MPSTTSLPKTSTSLPYTCTCAAQTSGGSVLLFYRYFANDPVLPPSHTPLTQDPNSLASFHRTLATSLSLTGKFRLASEGFNITLGGTTPAIKEYIKACTSHWSFAGLPLSTPEAQDAFFKPTPGCACAFPGGASIRVTAEITPLGITDYAPASWGNVISLPPAAFHALCEEGDVPLLDVRNHYESRIGYFVSKGNAPAIRPAVRRFSQWPAYVERHVLGKEMFKQPGAWRRIVRGD</sequence>
<evidence type="ECO:0000313" key="2">
    <source>
        <dbReference type="EMBL" id="KAK3201603.1"/>
    </source>
</evidence>
<organism evidence="2 3">
    <name type="scientific">Pseudopithomyces chartarum</name>
    <dbReference type="NCBI Taxonomy" id="1892770"/>
    <lineage>
        <taxon>Eukaryota</taxon>
        <taxon>Fungi</taxon>
        <taxon>Dikarya</taxon>
        <taxon>Ascomycota</taxon>
        <taxon>Pezizomycotina</taxon>
        <taxon>Dothideomycetes</taxon>
        <taxon>Pleosporomycetidae</taxon>
        <taxon>Pleosporales</taxon>
        <taxon>Massarineae</taxon>
        <taxon>Didymosphaeriaceae</taxon>
        <taxon>Pseudopithomyces</taxon>
    </lineage>
</organism>
<dbReference type="InterPro" id="IPR020936">
    <property type="entry name" value="TrhO"/>
</dbReference>
<dbReference type="Gene3D" id="3.40.250.10">
    <property type="entry name" value="Rhodanese-like domain"/>
    <property type="match status" value="1"/>
</dbReference>
<dbReference type="PANTHER" id="PTHR43268">
    <property type="entry name" value="THIOSULFATE SULFURTRANSFERASE/RHODANESE-LIKE DOMAIN-CONTAINING PROTEIN 2"/>
    <property type="match status" value="1"/>
</dbReference>
<protein>
    <recommendedName>
        <fullName evidence="1">tRNA uridine(34) hydroxylase N-terminal domain-containing protein</fullName>
    </recommendedName>
</protein>
<feature type="domain" description="tRNA uridine(34) hydroxylase N-terminal" evidence="1">
    <location>
        <begin position="50"/>
        <end position="120"/>
    </location>
</feature>
<dbReference type="Proteomes" id="UP001280581">
    <property type="component" value="Unassembled WGS sequence"/>
</dbReference>
<comment type="caution">
    <text evidence="2">The sequence shown here is derived from an EMBL/GenBank/DDBJ whole genome shotgun (WGS) entry which is preliminary data.</text>
</comment>
<keyword evidence="3" id="KW-1185">Reference proteome</keyword>
<accession>A0AAN6LNQ5</accession>
<proteinExistence type="predicted"/>
<dbReference type="AlphaFoldDB" id="A0AAN6LNQ5"/>
<evidence type="ECO:0000259" key="1">
    <source>
        <dbReference type="Pfam" id="PF17773"/>
    </source>
</evidence>
<dbReference type="PANTHER" id="PTHR43268:SF6">
    <property type="entry name" value="THIOSULFATE SULFURTRANSFERASE_RHODANESE-LIKE DOMAIN-CONTAINING PROTEIN 2"/>
    <property type="match status" value="1"/>
</dbReference>
<dbReference type="InterPro" id="IPR036873">
    <property type="entry name" value="Rhodanese-like_dom_sf"/>
</dbReference>